<reference evidence="3 4" key="1">
    <citation type="submission" date="2019-11" db="EMBL/GenBank/DDBJ databases">
        <authorList>
            <person name="Holert J."/>
        </authorList>
    </citation>
    <scope>NUCLEOTIDE SEQUENCE [LARGE SCALE GENOMIC DNA]</scope>
    <source>
        <strain evidence="2">BC3_2A</strain>
        <strain evidence="1">SB11_1A</strain>
    </source>
</reference>
<evidence type="ECO:0000313" key="1">
    <source>
        <dbReference type="EMBL" id="CAA0081007.1"/>
    </source>
</evidence>
<evidence type="ECO:0000313" key="4">
    <source>
        <dbReference type="Proteomes" id="UP000439591"/>
    </source>
</evidence>
<evidence type="ECO:0000313" key="2">
    <source>
        <dbReference type="EMBL" id="CAA0085333.1"/>
    </source>
</evidence>
<keyword evidence="3" id="KW-1185">Reference proteome</keyword>
<dbReference type="Gene3D" id="2.60.40.420">
    <property type="entry name" value="Cupredoxins - blue copper proteins"/>
    <property type="match status" value="1"/>
</dbReference>
<dbReference type="InterPro" id="IPR008972">
    <property type="entry name" value="Cupredoxin"/>
</dbReference>
<name>A0A5S9N6A7_9GAMM</name>
<sequence>MRQKLIFLLCAVFILTGLWLVMKPKMTTPTDGSNTATTTAYYFAILSGSIPEPQVIKLKLGDVAQLGFVSDKDAAVHIHGVEMHIELSAGVKENVTFTATQVGRFALEVHVSEVQLGTIEVYPR</sequence>
<dbReference type="SUPFAM" id="SSF49503">
    <property type="entry name" value="Cupredoxins"/>
    <property type="match status" value="1"/>
</dbReference>
<dbReference type="RefSeq" id="WP_159266971.1">
    <property type="nucleotide sequence ID" value="NZ_CACSIK010000001.1"/>
</dbReference>
<evidence type="ECO:0000313" key="3">
    <source>
        <dbReference type="Proteomes" id="UP000435877"/>
    </source>
</evidence>
<dbReference type="EMBL" id="CACSIM010000001">
    <property type="protein sequence ID" value="CAA0085333.1"/>
    <property type="molecule type" value="Genomic_DNA"/>
</dbReference>
<dbReference type="EMBL" id="CACSIK010000001">
    <property type="protein sequence ID" value="CAA0081007.1"/>
    <property type="molecule type" value="Genomic_DNA"/>
</dbReference>
<accession>A0A5S9N6A7</accession>
<dbReference type="OrthoDB" id="5739227at2"/>
<dbReference type="Proteomes" id="UP000435877">
    <property type="component" value="Unassembled WGS sequence"/>
</dbReference>
<gene>
    <name evidence="1" type="ORF">IHBHHGIJ_00262</name>
    <name evidence="2" type="ORF">KFEGEMFD_00888</name>
</gene>
<dbReference type="Proteomes" id="UP000439591">
    <property type="component" value="Unassembled WGS sequence"/>
</dbReference>
<dbReference type="AlphaFoldDB" id="A0A5S9N6A7"/>
<protein>
    <submittedName>
        <fullName evidence="2">Uncharacterized protein</fullName>
    </submittedName>
</protein>
<proteinExistence type="predicted"/>
<organism evidence="2 4">
    <name type="scientific">Zhongshania aliphaticivorans</name>
    <dbReference type="NCBI Taxonomy" id="1470434"/>
    <lineage>
        <taxon>Bacteria</taxon>
        <taxon>Pseudomonadati</taxon>
        <taxon>Pseudomonadota</taxon>
        <taxon>Gammaproteobacteria</taxon>
        <taxon>Cellvibrionales</taxon>
        <taxon>Spongiibacteraceae</taxon>
        <taxon>Zhongshania</taxon>
    </lineage>
</organism>